<dbReference type="Pfam" id="PF00149">
    <property type="entry name" value="Metallophos"/>
    <property type="match status" value="1"/>
</dbReference>
<organism evidence="2 3">
    <name type="scientific">Pseudooceanicola algae</name>
    <dbReference type="NCBI Taxonomy" id="1537215"/>
    <lineage>
        <taxon>Bacteria</taxon>
        <taxon>Pseudomonadati</taxon>
        <taxon>Pseudomonadota</taxon>
        <taxon>Alphaproteobacteria</taxon>
        <taxon>Rhodobacterales</taxon>
        <taxon>Paracoccaceae</taxon>
        <taxon>Pseudooceanicola</taxon>
    </lineage>
</organism>
<dbReference type="EMBL" id="CP060436">
    <property type="protein sequence ID" value="QPM90838.1"/>
    <property type="molecule type" value="Genomic_DNA"/>
</dbReference>
<sequence length="173" mass="19040">MTTWIISDTHFGDRNLVGTELAEGKSTRPFATVSEMNECLADNWNDHIAAGDVVLHLGDVYTGTGWEMLARLNGQKHLILGNHDNPLDGNLAAAFTSIALWNVEVAEKIALTHVPIDLSRGRGLADRFDFNIHGHLHGRPAPTERHLCVSLEQTDYKPVGLEDLVARLRADEG</sequence>
<gene>
    <name evidence="2" type="ORF">PSAL_020800</name>
</gene>
<evidence type="ECO:0000259" key="1">
    <source>
        <dbReference type="Pfam" id="PF00149"/>
    </source>
</evidence>
<keyword evidence="3" id="KW-1185">Reference proteome</keyword>
<dbReference type="AlphaFoldDB" id="A0A418SLE7"/>
<dbReference type="RefSeq" id="WP_119837794.1">
    <property type="nucleotide sequence ID" value="NZ_CP060436.1"/>
</dbReference>
<accession>A0A418SLE7</accession>
<name>A0A418SLE7_9RHOB</name>
<evidence type="ECO:0000313" key="3">
    <source>
        <dbReference type="Proteomes" id="UP000283786"/>
    </source>
</evidence>
<dbReference type="OrthoDB" id="5380073at2"/>
<protein>
    <recommendedName>
        <fullName evidence="1">Calcineurin-like phosphoesterase domain-containing protein</fullName>
    </recommendedName>
</protein>
<proteinExistence type="predicted"/>
<dbReference type="GO" id="GO:0016787">
    <property type="term" value="F:hydrolase activity"/>
    <property type="evidence" value="ECO:0007669"/>
    <property type="project" value="InterPro"/>
</dbReference>
<dbReference type="SUPFAM" id="SSF56300">
    <property type="entry name" value="Metallo-dependent phosphatases"/>
    <property type="match status" value="1"/>
</dbReference>
<reference evidence="2 3" key="1">
    <citation type="submission" date="2020-08" db="EMBL/GenBank/DDBJ databases">
        <title>Genome sequence of Rhodobacteraceae bacterium Lw-13e.</title>
        <authorList>
            <person name="Poehlein A."/>
            <person name="Wolter L."/>
            <person name="Daniel R."/>
            <person name="Brinkhoff T."/>
        </authorList>
    </citation>
    <scope>NUCLEOTIDE SEQUENCE [LARGE SCALE GENOMIC DNA]</scope>
    <source>
        <strain evidence="2 3">Lw-13e</strain>
    </source>
</reference>
<dbReference type="KEGG" id="palw:PSAL_020800"/>
<dbReference type="Gene3D" id="3.60.21.10">
    <property type="match status" value="1"/>
</dbReference>
<dbReference type="InterPro" id="IPR004843">
    <property type="entry name" value="Calcineurin-like_PHP"/>
</dbReference>
<dbReference type="InterPro" id="IPR029052">
    <property type="entry name" value="Metallo-depent_PP-like"/>
</dbReference>
<evidence type="ECO:0000313" key="2">
    <source>
        <dbReference type="EMBL" id="QPM90838.1"/>
    </source>
</evidence>
<feature type="domain" description="Calcineurin-like phosphoesterase" evidence="1">
    <location>
        <begin position="1"/>
        <end position="87"/>
    </location>
</feature>
<dbReference type="Proteomes" id="UP000283786">
    <property type="component" value="Chromosome"/>
</dbReference>